<gene>
    <name evidence="1" type="ORF">Ahy_A01g002459</name>
</gene>
<dbReference type="EMBL" id="SDMP01000001">
    <property type="protein sequence ID" value="RYR77815.1"/>
    <property type="molecule type" value="Genomic_DNA"/>
</dbReference>
<organism evidence="1 2">
    <name type="scientific">Arachis hypogaea</name>
    <name type="common">Peanut</name>
    <dbReference type="NCBI Taxonomy" id="3818"/>
    <lineage>
        <taxon>Eukaryota</taxon>
        <taxon>Viridiplantae</taxon>
        <taxon>Streptophyta</taxon>
        <taxon>Embryophyta</taxon>
        <taxon>Tracheophyta</taxon>
        <taxon>Spermatophyta</taxon>
        <taxon>Magnoliopsida</taxon>
        <taxon>eudicotyledons</taxon>
        <taxon>Gunneridae</taxon>
        <taxon>Pentapetalae</taxon>
        <taxon>rosids</taxon>
        <taxon>fabids</taxon>
        <taxon>Fabales</taxon>
        <taxon>Fabaceae</taxon>
        <taxon>Papilionoideae</taxon>
        <taxon>50 kb inversion clade</taxon>
        <taxon>dalbergioids sensu lato</taxon>
        <taxon>Dalbergieae</taxon>
        <taxon>Pterocarpus clade</taxon>
        <taxon>Arachis</taxon>
    </lineage>
</organism>
<proteinExistence type="predicted"/>
<dbReference type="InterPro" id="IPR012340">
    <property type="entry name" value="NA-bd_OB-fold"/>
</dbReference>
<name>A0A445EQQ8_ARAHY</name>
<sequence>MVPTMSISMPNAAFKFTSIDEVVEKRCNEDFLIDFIGFIVGVCQETDIGSHGERMKVITLEVVLDGKKKIQCNVIGRSCEVFDLSMLRKYQRPPVVVLKPFKIKVLGASVGDGFVDWRAVWSIDQLKKNCEDGIFYVLGTVTEVVDDPN</sequence>
<evidence type="ECO:0008006" key="3">
    <source>
        <dbReference type="Google" id="ProtNLM"/>
    </source>
</evidence>
<accession>A0A445EQQ8</accession>
<comment type="caution">
    <text evidence="1">The sequence shown here is derived from an EMBL/GenBank/DDBJ whole genome shotgun (WGS) entry which is preliminary data.</text>
</comment>
<dbReference type="SUPFAM" id="SSF50249">
    <property type="entry name" value="Nucleic acid-binding proteins"/>
    <property type="match status" value="1"/>
</dbReference>
<dbReference type="Gene3D" id="2.40.50.140">
    <property type="entry name" value="Nucleic acid-binding proteins"/>
    <property type="match status" value="1"/>
</dbReference>
<reference evidence="1 2" key="1">
    <citation type="submission" date="2019-01" db="EMBL/GenBank/DDBJ databases">
        <title>Sequencing of cultivated peanut Arachis hypogaea provides insights into genome evolution and oil improvement.</title>
        <authorList>
            <person name="Chen X."/>
        </authorList>
    </citation>
    <scope>NUCLEOTIDE SEQUENCE [LARGE SCALE GENOMIC DNA]</scope>
    <source>
        <strain evidence="2">cv. Fuhuasheng</strain>
        <tissue evidence="1">Leaves</tissue>
    </source>
</reference>
<evidence type="ECO:0000313" key="1">
    <source>
        <dbReference type="EMBL" id="RYR77815.1"/>
    </source>
</evidence>
<protein>
    <recommendedName>
        <fullName evidence="3">DUF223 domain-containing protein</fullName>
    </recommendedName>
</protein>
<evidence type="ECO:0000313" key="2">
    <source>
        <dbReference type="Proteomes" id="UP000289738"/>
    </source>
</evidence>
<dbReference type="Proteomes" id="UP000289738">
    <property type="component" value="Chromosome A01"/>
</dbReference>
<keyword evidence="2" id="KW-1185">Reference proteome</keyword>
<dbReference type="AlphaFoldDB" id="A0A445EQQ8"/>